<feature type="signal peptide" evidence="10">
    <location>
        <begin position="1"/>
        <end position="35"/>
    </location>
</feature>
<dbReference type="SUPFAM" id="SSF56235">
    <property type="entry name" value="N-terminal nucleophile aminohydrolases (Ntn hydrolases)"/>
    <property type="match status" value="1"/>
</dbReference>
<name>A0ABU8TLM3_9HYPH</name>
<dbReference type="InterPro" id="IPR000101">
    <property type="entry name" value="GGT_peptidase"/>
</dbReference>
<keyword evidence="10" id="KW-0732">Signal</keyword>
<dbReference type="EC" id="2.3.2.2" evidence="9"/>
<dbReference type="InterPro" id="IPR043138">
    <property type="entry name" value="GGT_lsub"/>
</dbReference>
<dbReference type="GO" id="GO:0103068">
    <property type="term" value="F:leukotriene C4 gamma-glutamyl transferase activity"/>
    <property type="evidence" value="ECO:0007669"/>
    <property type="project" value="UniProtKB-EC"/>
</dbReference>
<evidence type="ECO:0000256" key="3">
    <source>
        <dbReference type="ARBA" id="ARBA00009381"/>
    </source>
</evidence>
<dbReference type="NCBIfam" id="TIGR00066">
    <property type="entry name" value="g_glut_trans"/>
    <property type="match status" value="1"/>
</dbReference>
<evidence type="ECO:0000256" key="1">
    <source>
        <dbReference type="ARBA" id="ARBA00001049"/>
    </source>
</evidence>
<keyword evidence="6 9" id="KW-0865">Zymogen</keyword>
<dbReference type="PANTHER" id="PTHR43199:SF1">
    <property type="entry name" value="GLUTATHIONE HYDROLASE PROENZYME"/>
    <property type="match status" value="1"/>
</dbReference>
<keyword evidence="4 9" id="KW-0808">Transferase</keyword>
<dbReference type="InterPro" id="IPR051792">
    <property type="entry name" value="GGT_bact"/>
</dbReference>
<dbReference type="EC" id="3.4.19.13" evidence="9"/>
<dbReference type="Gene3D" id="1.10.246.130">
    <property type="match status" value="1"/>
</dbReference>
<keyword evidence="7 9" id="KW-0012">Acyltransferase</keyword>
<evidence type="ECO:0000256" key="2">
    <source>
        <dbReference type="ARBA" id="ARBA00001089"/>
    </source>
</evidence>
<reference evidence="11 12" key="1">
    <citation type="submission" date="2024-02" db="EMBL/GenBank/DDBJ databases">
        <title>Roseibium algae sp. nov., isolated from marine alga (Grateloupia sp.), showing potential in myo-inositol conversion.</title>
        <authorList>
            <person name="Wang Y."/>
        </authorList>
    </citation>
    <scope>NUCLEOTIDE SEQUENCE [LARGE SCALE GENOMIC DNA]</scope>
    <source>
        <strain evidence="11 12">H3510</strain>
    </source>
</reference>
<keyword evidence="9" id="KW-0317">Glutathione biosynthesis</keyword>
<dbReference type="Gene3D" id="3.60.20.40">
    <property type="match status" value="1"/>
</dbReference>
<comment type="subunit">
    <text evidence="9">This enzyme consists of two polypeptide chains, which are synthesized in precursor form from a single polypeptide.</text>
</comment>
<dbReference type="PANTHER" id="PTHR43199">
    <property type="entry name" value="GLUTATHIONE HYDROLASE"/>
    <property type="match status" value="1"/>
</dbReference>
<evidence type="ECO:0000256" key="6">
    <source>
        <dbReference type="ARBA" id="ARBA00023145"/>
    </source>
</evidence>
<gene>
    <name evidence="11" type="primary">ggt</name>
    <name evidence="11" type="ORF">V6575_11610</name>
</gene>
<comment type="catalytic activity">
    <reaction evidence="8 9">
        <text>an N-terminal (5-L-glutamyl)-[peptide] + an alpha-amino acid = 5-L-glutamyl amino acid + an N-terminal L-alpha-aminoacyl-[peptide]</text>
        <dbReference type="Rhea" id="RHEA:23904"/>
        <dbReference type="Rhea" id="RHEA-COMP:9780"/>
        <dbReference type="Rhea" id="RHEA-COMP:9795"/>
        <dbReference type="ChEBI" id="CHEBI:77644"/>
        <dbReference type="ChEBI" id="CHEBI:78597"/>
        <dbReference type="ChEBI" id="CHEBI:78599"/>
        <dbReference type="ChEBI" id="CHEBI:78608"/>
        <dbReference type="EC" id="2.3.2.2"/>
    </reaction>
</comment>
<keyword evidence="12" id="KW-1185">Reference proteome</keyword>
<evidence type="ECO:0000313" key="11">
    <source>
        <dbReference type="EMBL" id="MEJ8474733.1"/>
    </source>
</evidence>
<evidence type="ECO:0000256" key="9">
    <source>
        <dbReference type="RuleBase" id="RU368036"/>
    </source>
</evidence>
<dbReference type="Pfam" id="PF01019">
    <property type="entry name" value="G_glu_transpept"/>
    <property type="match status" value="1"/>
</dbReference>
<feature type="chain" id="PRO_5046985250" description="Glutathione hydrolase proenzyme" evidence="10">
    <location>
        <begin position="36"/>
        <end position="613"/>
    </location>
</feature>
<evidence type="ECO:0000256" key="5">
    <source>
        <dbReference type="ARBA" id="ARBA00022801"/>
    </source>
</evidence>
<comment type="catalytic activity">
    <reaction evidence="2 9">
        <text>glutathione + H2O = L-cysteinylglycine + L-glutamate</text>
        <dbReference type="Rhea" id="RHEA:28807"/>
        <dbReference type="ChEBI" id="CHEBI:15377"/>
        <dbReference type="ChEBI" id="CHEBI:29985"/>
        <dbReference type="ChEBI" id="CHEBI:57925"/>
        <dbReference type="ChEBI" id="CHEBI:61694"/>
        <dbReference type="EC" id="3.4.19.13"/>
    </reaction>
</comment>
<evidence type="ECO:0000256" key="8">
    <source>
        <dbReference type="ARBA" id="ARBA00047417"/>
    </source>
</evidence>
<evidence type="ECO:0000256" key="4">
    <source>
        <dbReference type="ARBA" id="ARBA00022679"/>
    </source>
</evidence>
<dbReference type="Proteomes" id="UP001385499">
    <property type="component" value="Unassembled WGS sequence"/>
</dbReference>
<sequence>MIRSQTRPTTHRARRSTTGFVGVLLTCLIANPGFAQQAADAVSPESASKLPAAFENLSPAATASLAAKEAGKPVTAKNWMISAANPLAVEAGAKILKAGGSAADAMIAVQTVLGLVEPQSSGLGGGAFLVWYDAKSNQLTTLDGRETAPQEADPTYFQNAEGEPLKFWDAVVGGRSVGTPGTPKLMEAAHQRWGKLEWASLFKDAIDLADKGFTVSPRLAGLVASDADRLGRFAATKAYFFPGGKAIQAGDTLRNQDYAATLNSIADKGVSSFYDGLIATDIVNTVRGAKGNPGLLSKTDLKIYDVIERKAVCAAYRGADVCGMGPPSSGALTVGQILGSLEPYDLAKLGPKSTDAWRLIGDASRLAFADRGRYMADSDFVPMPTKGLVDPAYLKTRSDLLKGPDALKEVAPGSPPWDHAMHLADDESIELPSTSHISIVDADGNALSMTTTIENGFGSRLFVRGFLLNNELTDFSFRTQKDGVPIANRLEPGKRPRSSMAPTIVMRDGKPELVVGSPGGSRIIGYVAGAIIAHLDWGMNIQEAVALPHLINRFGTYDLEEDTTATDMAKPLEDIGYKINSRALTSGLHVIAISNGTLEGAADPRREGIALGE</sequence>
<evidence type="ECO:0000256" key="10">
    <source>
        <dbReference type="SAM" id="SignalP"/>
    </source>
</evidence>
<comment type="catalytic activity">
    <reaction evidence="1 9">
        <text>an S-substituted glutathione + H2O = an S-substituted L-cysteinylglycine + L-glutamate</text>
        <dbReference type="Rhea" id="RHEA:59468"/>
        <dbReference type="ChEBI" id="CHEBI:15377"/>
        <dbReference type="ChEBI" id="CHEBI:29985"/>
        <dbReference type="ChEBI" id="CHEBI:90779"/>
        <dbReference type="ChEBI" id="CHEBI:143103"/>
        <dbReference type="EC" id="3.4.19.13"/>
    </reaction>
</comment>
<organism evidence="11 12">
    <name type="scientific">Roseibium algae</name>
    <dbReference type="NCBI Taxonomy" id="3123038"/>
    <lineage>
        <taxon>Bacteria</taxon>
        <taxon>Pseudomonadati</taxon>
        <taxon>Pseudomonadota</taxon>
        <taxon>Alphaproteobacteria</taxon>
        <taxon>Hyphomicrobiales</taxon>
        <taxon>Stappiaceae</taxon>
        <taxon>Roseibium</taxon>
    </lineage>
</organism>
<comment type="PTM">
    <text evidence="9">Cleaved by autocatalysis into a large and a small subunit.</text>
</comment>
<dbReference type="PRINTS" id="PR01210">
    <property type="entry name" value="GGTRANSPTASE"/>
</dbReference>
<proteinExistence type="inferred from homology"/>
<dbReference type="EMBL" id="JBAKIA010000006">
    <property type="protein sequence ID" value="MEJ8474733.1"/>
    <property type="molecule type" value="Genomic_DNA"/>
</dbReference>
<evidence type="ECO:0000313" key="12">
    <source>
        <dbReference type="Proteomes" id="UP001385499"/>
    </source>
</evidence>
<keyword evidence="5 9" id="KW-0378">Hydrolase</keyword>
<evidence type="ECO:0000256" key="7">
    <source>
        <dbReference type="ARBA" id="ARBA00023315"/>
    </source>
</evidence>
<dbReference type="InterPro" id="IPR043137">
    <property type="entry name" value="GGT_ssub_C"/>
</dbReference>
<accession>A0ABU8TLM3</accession>
<comment type="caution">
    <text evidence="11">The sequence shown here is derived from an EMBL/GenBank/DDBJ whole genome shotgun (WGS) entry which is preliminary data.</text>
</comment>
<dbReference type="InterPro" id="IPR029055">
    <property type="entry name" value="Ntn_hydrolases_N"/>
</dbReference>
<dbReference type="RefSeq" id="WP_340274498.1">
    <property type="nucleotide sequence ID" value="NZ_JBAKIA010000006.1"/>
</dbReference>
<comment type="pathway">
    <text evidence="9">Sulfur metabolism; glutathione metabolism.</text>
</comment>
<protein>
    <recommendedName>
        <fullName evidence="9">Glutathione hydrolase proenzyme</fullName>
        <ecNumber evidence="9">2.3.2.2</ecNumber>
        <ecNumber evidence="9">3.4.19.13</ecNumber>
    </recommendedName>
    <component>
        <recommendedName>
            <fullName evidence="9">Glutathione hydrolase large chain</fullName>
        </recommendedName>
    </component>
    <component>
        <recommendedName>
            <fullName evidence="9">Glutathione hydrolase small chain</fullName>
        </recommendedName>
    </component>
</protein>
<comment type="similarity">
    <text evidence="3 9">Belongs to the gamma-glutamyltransferase family.</text>
</comment>